<keyword evidence="2" id="KW-0325">Glycoprotein</keyword>
<dbReference type="PANTHER" id="PTHR10605:SF56">
    <property type="entry name" value="BIFUNCTIONAL HEPARAN SULFATE N-DEACETYLASE_N-SULFOTRANSFERASE"/>
    <property type="match status" value="1"/>
</dbReference>
<organism evidence="7 8">
    <name type="scientific">Geodia barretti</name>
    <name type="common">Barrett's horny sponge</name>
    <dbReference type="NCBI Taxonomy" id="519541"/>
    <lineage>
        <taxon>Eukaryota</taxon>
        <taxon>Metazoa</taxon>
        <taxon>Porifera</taxon>
        <taxon>Demospongiae</taxon>
        <taxon>Heteroscleromorpha</taxon>
        <taxon>Tetractinellida</taxon>
        <taxon>Astrophorina</taxon>
        <taxon>Geodiidae</taxon>
        <taxon>Geodia</taxon>
    </lineage>
</organism>
<feature type="binding site" evidence="4">
    <location>
        <position position="227"/>
    </location>
    <ligand>
        <name>3'-phosphoadenylyl sulfate</name>
        <dbReference type="ChEBI" id="CHEBI:58339"/>
    </ligand>
</feature>
<keyword evidence="1" id="KW-0808">Transferase</keyword>
<feature type="domain" description="Sulfotransferase" evidence="6">
    <location>
        <begin position="123"/>
        <end position="353"/>
    </location>
</feature>
<dbReference type="InterPro" id="IPR027417">
    <property type="entry name" value="P-loop_NTPase"/>
</dbReference>
<dbReference type="InterPro" id="IPR000863">
    <property type="entry name" value="Sulfotransferase_dom"/>
</dbReference>
<accession>A0AA35T7X6</accession>
<feature type="chain" id="PRO_5041285974" evidence="5">
    <location>
        <begin position="21"/>
        <end position="395"/>
    </location>
</feature>
<feature type="binding site" evidence="4">
    <location>
        <position position="219"/>
    </location>
    <ligand>
        <name>3'-phosphoadenylyl sulfate</name>
        <dbReference type="ChEBI" id="CHEBI:58339"/>
    </ligand>
</feature>
<evidence type="ECO:0000313" key="7">
    <source>
        <dbReference type="EMBL" id="CAI8043430.1"/>
    </source>
</evidence>
<evidence type="ECO:0000313" key="8">
    <source>
        <dbReference type="Proteomes" id="UP001174909"/>
    </source>
</evidence>
<gene>
    <name evidence="7" type="ORF">GBAR_LOCUS24085</name>
</gene>
<dbReference type="AlphaFoldDB" id="A0AA35T7X6"/>
<dbReference type="Proteomes" id="UP001174909">
    <property type="component" value="Unassembled WGS sequence"/>
</dbReference>
<evidence type="ECO:0000256" key="1">
    <source>
        <dbReference type="ARBA" id="ARBA00022679"/>
    </source>
</evidence>
<dbReference type="InterPro" id="IPR037359">
    <property type="entry name" value="NST/OST"/>
</dbReference>
<keyword evidence="8" id="KW-1185">Reference proteome</keyword>
<feature type="signal peptide" evidence="5">
    <location>
        <begin position="1"/>
        <end position="20"/>
    </location>
</feature>
<comment type="caution">
    <text evidence="7">The sequence shown here is derived from an EMBL/GenBank/DDBJ whole genome shotgun (WGS) entry which is preliminary data.</text>
</comment>
<dbReference type="Pfam" id="PF00685">
    <property type="entry name" value="Sulfotransfer_1"/>
    <property type="match status" value="1"/>
</dbReference>
<feature type="active site" description="For sulfotransferase activity" evidence="3">
    <location>
        <position position="130"/>
    </location>
</feature>
<dbReference type="PANTHER" id="PTHR10605">
    <property type="entry name" value="HEPARAN SULFATE SULFOTRANSFERASE"/>
    <property type="match status" value="1"/>
</dbReference>
<sequence>MGKPSRLLLVFLSLTVIPNAVLVILKTSNPQNIPRALSNVVEAGCDCRGSRVFAEAQELAAAPRPTVNYSQVASETPRRANKTKYSRLGTQLQLDYAKMCPRGSLMLGQRSQFVPNHLDCPSLFIVGARKAGTSSLYMYVSRHPSFKGILLDRGPKVGETYYFSSHWKSWKWSQYMKLFEHTSHYTTGESSVGYLTSCNVPERLWRSCGKQAKIVILLRDPIKRLESNYRMRIRLQLRGYSNNTKASTMVNLELERFINAALKNGADIQSVEHSWEKFRCLFNPSSNMVFEGLYYVHIMNWLCNFPPENILILNSEEFFHNTRGVFEEVIEFLGLPPLDRNTTAFITSTSYNTGRGGQGPRQQLSEMDRKKLRVLYKHTNQPLLNLLDWEGFVWS</sequence>
<dbReference type="Gene3D" id="3.40.50.300">
    <property type="entry name" value="P-loop containing nucleotide triphosphate hydrolases"/>
    <property type="match status" value="1"/>
</dbReference>
<evidence type="ECO:0000256" key="2">
    <source>
        <dbReference type="ARBA" id="ARBA00023180"/>
    </source>
</evidence>
<proteinExistence type="predicted"/>
<dbReference type="SUPFAM" id="SSF52540">
    <property type="entry name" value="P-loop containing nucleoside triphosphate hydrolases"/>
    <property type="match status" value="1"/>
</dbReference>
<name>A0AA35T7X6_GEOBA</name>
<dbReference type="EMBL" id="CASHTH010003326">
    <property type="protein sequence ID" value="CAI8043430.1"/>
    <property type="molecule type" value="Genomic_DNA"/>
</dbReference>
<evidence type="ECO:0000256" key="4">
    <source>
        <dbReference type="PIRSR" id="PIRSR637359-2"/>
    </source>
</evidence>
<evidence type="ECO:0000256" key="5">
    <source>
        <dbReference type="SAM" id="SignalP"/>
    </source>
</evidence>
<protein>
    <submittedName>
        <fullName evidence="7">Carbohydrate sulfotransferase 15</fullName>
    </submittedName>
</protein>
<dbReference type="GO" id="GO:0008146">
    <property type="term" value="F:sulfotransferase activity"/>
    <property type="evidence" value="ECO:0007669"/>
    <property type="project" value="InterPro"/>
</dbReference>
<evidence type="ECO:0000256" key="3">
    <source>
        <dbReference type="PIRSR" id="PIRSR637359-1"/>
    </source>
</evidence>
<keyword evidence="5" id="KW-0732">Signal</keyword>
<reference evidence="7" key="1">
    <citation type="submission" date="2023-03" db="EMBL/GenBank/DDBJ databases">
        <authorList>
            <person name="Steffen K."/>
            <person name="Cardenas P."/>
        </authorList>
    </citation>
    <scope>NUCLEOTIDE SEQUENCE</scope>
</reference>
<evidence type="ECO:0000259" key="6">
    <source>
        <dbReference type="Pfam" id="PF00685"/>
    </source>
</evidence>